<dbReference type="RefSeq" id="WP_283869287.1">
    <property type="nucleotide sequence ID" value="NZ_CP126101.1"/>
</dbReference>
<name>A0AAX3WU64_9BACI</name>
<gene>
    <name evidence="1" type="ORF">QNH24_20460</name>
</gene>
<accession>A0AAX3WU64</accession>
<dbReference type="Proteomes" id="UP001178322">
    <property type="component" value="Chromosome"/>
</dbReference>
<reference evidence="1" key="1">
    <citation type="submission" date="2023-05" db="EMBL/GenBank/DDBJ databases">
        <title>Comparative genomics of Bacillaceae isolates and their secondary metabolite potential.</title>
        <authorList>
            <person name="Song L."/>
            <person name="Nielsen L.J."/>
            <person name="Mohite O."/>
            <person name="Xu X."/>
            <person name="Weber T."/>
            <person name="Kovacs A.T."/>
        </authorList>
    </citation>
    <scope>NUCLEOTIDE SEQUENCE</scope>
    <source>
        <strain evidence="1">LY1</strain>
    </source>
</reference>
<sequence length="57" mass="6341">MKVTTTDEVVDSITAGKEKVYIDNGFVDTIEVVSTNEFDVTSAITRPNYLKEITTLK</sequence>
<evidence type="ECO:0000313" key="1">
    <source>
        <dbReference type="EMBL" id="WHY50637.1"/>
    </source>
</evidence>
<protein>
    <submittedName>
        <fullName evidence="1">Uncharacterized protein</fullName>
    </submittedName>
</protein>
<dbReference type="AlphaFoldDB" id="A0AAX3WU64"/>
<organism evidence="1 2">
    <name type="scientific">Lysinibacillus pakistanensis</name>
    <dbReference type="NCBI Taxonomy" id="759811"/>
    <lineage>
        <taxon>Bacteria</taxon>
        <taxon>Bacillati</taxon>
        <taxon>Bacillota</taxon>
        <taxon>Bacilli</taxon>
        <taxon>Bacillales</taxon>
        <taxon>Bacillaceae</taxon>
        <taxon>Lysinibacillus</taxon>
    </lineage>
</organism>
<evidence type="ECO:0000313" key="2">
    <source>
        <dbReference type="Proteomes" id="UP001178322"/>
    </source>
</evidence>
<proteinExistence type="predicted"/>
<dbReference type="EMBL" id="CP126101">
    <property type="protein sequence ID" value="WHY50637.1"/>
    <property type="molecule type" value="Genomic_DNA"/>
</dbReference>